<proteinExistence type="inferred from homology"/>
<comment type="caution">
    <text evidence="8">The sequence shown here is derived from an EMBL/GenBank/DDBJ whole genome shotgun (WGS) entry which is preliminary data.</text>
</comment>
<dbReference type="SUPFAM" id="SSF49899">
    <property type="entry name" value="Concanavalin A-like lectins/glucanases"/>
    <property type="match status" value="1"/>
</dbReference>
<keyword evidence="5" id="KW-0472">Membrane</keyword>
<dbReference type="PROSITE" id="PS50188">
    <property type="entry name" value="B302_SPRY"/>
    <property type="match status" value="1"/>
</dbReference>
<keyword evidence="3" id="KW-0800">Toxin</keyword>
<keyword evidence="5" id="KW-1133">Transmembrane helix</keyword>
<comment type="similarity">
    <text evidence="2">Belongs to the ohanin/vespryn family.</text>
</comment>
<dbReference type="PANTHER" id="PTHR24103">
    <property type="entry name" value="E3 UBIQUITIN-PROTEIN LIGASE TRIM"/>
    <property type="match status" value="1"/>
</dbReference>
<dbReference type="InterPro" id="IPR003877">
    <property type="entry name" value="SPRY_dom"/>
</dbReference>
<dbReference type="PRINTS" id="PR01407">
    <property type="entry name" value="BUTYPHLNCDUF"/>
</dbReference>
<reference evidence="8" key="1">
    <citation type="journal article" date="2023" name="DNA Res.">
        <title>Chromosome-level genome assembly of Phrynocephalus forsythii using third-generation DNA sequencing and Hi-C analysis.</title>
        <authorList>
            <person name="Qi Y."/>
            <person name="Zhao W."/>
            <person name="Zhao Y."/>
            <person name="Niu C."/>
            <person name="Cao S."/>
            <person name="Zhang Y."/>
        </authorList>
    </citation>
    <scope>NUCLEOTIDE SEQUENCE</scope>
    <source>
        <tissue evidence="8">Muscle</tissue>
    </source>
</reference>
<dbReference type="InterPro" id="IPR003599">
    <property type="entry name" value="Ig_sub"/>
</dbReference>
<evidence type="ECO:0008006" key="10">
    <source>
        <dbReference type="Google" id="ProtNLM"/>
    </source>
</evidence>
<dbReference type="InterPro" id="IPR013320">
    <property type="entry name" value="ConA-like_dom_sf"/>
</dbReference>
<gene>
    <name evidence="8" type="ORF">JRQ81_005556</name>
</gene>
<dbReference type="Proteomes" id="UP001142489">
    <property type="component" value="Unassembled WGS sequence"/>
</dbReference>
<feature type="transmembrane region" description="Helical" evidence="5">
    <location>
        <begin position="126"/>
        <end position="147"/>
    </location>
</feature>
<dbReference type="InterPro" id="IPR007110">
    <property type="entry name" value="Ig-like_dom"/>
</dbReference>
<dbReference type="EMBL" id="JAPFRF010000012">
    <property type="protein sequence ID" value="KAJ7313824.1"/>
    <property type="molecule type" value="Genomic_DNA"/>
</dbReference>
<keyword evidence="9" id="KW-1185">Reference proteome</keyword>
<dbReference type="CDD" id="cd13733">
    <property type="entry name" value="SPRY_PRY_C-I_1"/>
    <property type="match status" value="1"/>
</dbReference>
<feature type="transmembrane region" description="Helical" evidence="5">
    <location>
        <begin position="6"/>
        <end position="25"/>
    </location>
</feature>
<evidence type="ECO:0000256" key="2">
    <source>
        <dbReference type="ARBA" id="ARBA00009651"/>
    </source>
</evidence>
<keyword evidence="3" id="KW-0528">Neurotoxin</keyword>
<protein>
    <recommendedName>
        <fullName evidence="10">Butyrophilin subfamily 1 member A1-like</fullName>
    </recommendedName>
</protein>
<dbReference type="InterPro" id="IPR006574">
    <property type="entry name" value="PRY"/>
</dbReference>
<accession>A0A9Q0XGZ3</accession>
<comment type="function">
    <text evidence="4">Neurotoxin that produces dose-dependent hypolocomotion and hyperalgesia in mice. May directly act on the central nervous system, as it is 6500-fold more potent when administered intracerebroventricularly than intraperitoneal.</text>
</comment>
<dbReference type="Pfam" id="PF13765">
    <property type="entry name" value="PRY"/>
    <property type="match status" value="1"/>
</dbReference>
<feature type="domain" description="B30.2/SPRY" evidence="6">
    <location>
        <begin position="343"/>
        <end position="530"/>
    </location>
</feature>
<evidence type="ECO:0000313" key="8">
    <source>
        <dbReference type="EMBL" id="KAJ7313824.1"/>
    </source>
</evidence>
<dbReference type="InterPro" id="IPR050143">
    <property type="entry name" value="TRIM/RBCC"/>
</dbReference>
<evidence type="ECO:0000259" key="6">
    <source>
        <dbReference type="PROSITE" id="PS50188"/>
    </source>
</evidence>
<dbReference type="InterPro" id="IPR036179">
    <property type="entry name" value="Ig-like_dom_sf"/>
</dbReference>
<organism evidence="8 9">
    <name type="scientific">Phrynocephalus forsythii</name>
    <dbReference type="NCBI Taxonomy" id="171643"/>
    <lineage>
        <taxon>Eukaryota</taxon>
        <taxon>Metazoa</taxon>
        <taxon>Chordata</taxon>
        <taxon>Craniata</taxon>
        <taxon>Vertebrata</taxon>
        <taxon>Euteleostomi</taxon>
        <taxon>Lepidosauria</taxon>
        <taxon>Squamata</taxon>
        <taxon>Bifurcata</taxon>
        <taxon>Unidentata</taxon>
        <taxon>Episquamata</taxon>
        <taxon>Toxicofera</taxon>
        <taxon>Iguania</taxon>
        <taxon>Acrodonta</taxon>
        <taxon>Agamidae</taxon>
        <taxon>Agaminae</taxon>
        <taxon>Phrynocephalus</taxon>
    </lineage>
</organism>
<dbReference type="InterPro" id="IPR043136">
    <property type="entry name" value="B30.2/SPRY_sf"/>
</dbReference>
<evidence type="ECO:0000256" key="4">
    <source>
        <dbReference type="ARBA" id="ARBA00034460"/>
    </source>
</evidence>
<evidence type="ECO:0000313" key="9">
    <source>
        <dbReference type="Proteomes" id="UP001142489"/>
    </source>
</evidence>
<dbReference type="InterPro" id="IPR013783">
    <property type="entry name" value="Ig-like_fold"/>
</dbReference>
<dbReference type="InterPro" id="IPR003879">
    <property type="entry name" value="Butyrophylin_SPRY"/>
</dbReference>
<sequence>MSGILFASNMFAILPFLMLVNYGLVDSIRSPLVVLDHYEGNGIRLTCKAEEIRSPELLQLSWVDNEGKELPTTLTFMDNTSIANSILLESGSGNAVSCRIMNKSSRTPLGSTSLCIADTLFPSTSLCMVGFFVIAVASIVVIIATVYKLKRVSITGNVNPQIVSVGQPVTISCDVQGCTSSSLQVHLSKWEDSKNQTLYMHSNLQMHKIKGSKTIKEDKERTEIENGTVVNEYKNGLFQVTLPHVELSNSGQYVCGVQCNDTYKEAVLDVVVKGMINVTVSGAAIFPCMLSGSHDPSYLKFQWKKNSPGKMDDAGEYICLAESKLLRKETIFNLSVKVVIAVAAYYFVERKAWTRALDDKDTVTLDADSAHPCISIENRSFTHGTEILPVSPNPQRFDGIVAVLGDDGFSSGNHYWEVDIGNSSDWDVGVARKSIKRKGNITLSPKEGFWVLGFTGRDYFAKTDPWTRITVQRKPERIGIHLRFQENKVTFFNVTDKSILFEFKACEFSEAIYPFFKNGDKGKTMHLTAK</sequence>
<feature type="domain" description="Ig-like" evidence="7">
    <location>
        <begin position="15"/>
        <end position="115"/>
    </location>
</feature>
<evidence type="ECO:0000256" key="1">
    <source>
        <dbReference type="ARBA" id="ARBA00007591"/>
    </source>
</evidence>
<dbReference type="Gene3D" id="2.60.120.920">
    <property type="match status" value="1"/>
</dbReference>
<feature type="domain" description="Ig-like" evidence="7">
    <location>
        <begin position="150"/>
        <end position="271"/>
    </location>
</feature>
<evidence type="ECO:0000256" key="3">
    <source>
        <dbReference type="ARBA" id="ARBA00022699"/>
    </source>
</evidence>
<dbReference type="Gene3D" id="2.60.40.10">
    <property type="entry name" value="Immunoglobulins"/>
    <property type="match status" value="2"/>
</dbReference>
<name>A0A9Q0XGZ3_9SAUR</name>
<comment type="similarity">
    <text evidence="1">Belongs to the immunoglobulin superfamily. BTN/MOG family.</text>
</comment>
<dbReference type="AlphaFoldDB" id="A0A9Q0XGZ3"/>
<dbReference type="SMART" id="SM00589">
    <property type="entry name" value="PRY"/>
    <property type="match status" value="1"/>
</dbReference>
<dbReference type="SMART" id="SM00449">
    <property type="entry name" value="SPRY"/>
    <property type="match status" value="1"/>
</dbReference>
<evidence type="ECO:0000256" key="5">
    <source>
        <dbReference type="SAM" id="Phobius"/>
    </source>
</evidence>
<dbReference type="OrthoDB" id="9040790at2759"/>
<dbReference type="SMART" id="SM00409">
    <property type="entry name" value="IG"/>
    <property type="match status" value="2"/>
</dbReference>
<evidence type="ECO:0000259" key="7">
    <source>
        <dbReference type="PROSITE" id="PS50835"/>
    </source>
</evidence>
<dbReference type="InterPro" id="IPR001870">
    <property type="entry name" value="B30.2/SPRY"/>
</dbReference>
<dbReference type="SUPFAM" id="SSF48726">
    <property type="entry name" value="Immunoglobulin"/>
    <property type="match status" value="2"/>
</dbReference>
<dbReference type="Pfam" id="PF00622">
    <property type="entry name" value="SPRY"/>
    <property type="match status" value="1"/>
</dbReference>
<dbReference type="PROSITE" id="PS50835">
    <property type="entry name" value="IG_LIKE"/>
    <property type="match status" value="2"/>
</dbReference>
<dbReference type="FunFam" id="2.60.120.920:FF:000004">
    <property type="entry name" value="Butyrophilin subfamily 1 member A1"/>
    <property type="match status" value="1"/>
</dbReference>
<keyword evidence="5" id="KW-0812">Transmembrane</keyword>